<dbReference type="Proteomes" id="UP000529861">
    <property type="component" value="Unassembled WGS sequence"/>
</dbReference>
<sequence>MLNFYGKALSLSPITHGAVDVNLDDKTNKGEIRRLPFVIMTENDSYTIFVPVVSGNGVKGLTRREFAQKIRRVLGEENFDKLPNEVKYFIAAGGANTNASPKIVKQEVYSEIRKVLPFISLLGGVYKGHYFRGTMITDFMVPLIKEIIPLYAHKMVKVQLDPSPDKYPDLSSLYSNEYIGYTRFKVEGIDVEDITDSEEDKEEKLMVQNQMIYYVKQIPAGTLMIHGFHLNKTSDIELSCFYAFLKTFIEVGHVGGNISKGHGQIKVEYYTENGEQLDIDRLSKLEEPFWKYLQDNKDKILEELNNLDSKLQWEVKDKNTKKKNKNENTEEK</sequence>
<proteinExistence type="predicted"/>
<evidence type="ECO:0000313" key="2">
    <source>
        <dbReference type="Proteomes" id="UP000529861"/>
    </source>
</evidence>
<dbReference type="RefSeq" id="WP_170270609.1">
    <property type="nucleotide sequence ID" value="NZ_JABEQB010000008.1"/>
</dbReference>
<organism evidence="1 2">
    <name type="scientific">Caldanaerobacter subterraneus</name>
    <dbReference type="NCBI Taxonomy" id="911092"/>
    <lineage>
        <taxon>Bacteria</taxon>
        <taxon>Bacillati</taxon>
        <taxon>Bacillota</taxon>
        <taxon>Clostridia</taxon>
        <taxon>Thermoanaerobacterales</taxon>
        <taxon>Thermoanaerobacteraceae</taxon>
        <taxon>Caldanaerobacter</taxon>
    </lineage>
</organism>
<dbReference type="AlphaFoldDB" id="A0A7Y2L713"/>
<protein>
    <submittedName>
        <fullName evidence="1">Uncharacterized protein</fullName>
    </submittedName>
</protein>
<evidence type="ECO:0000313" key="1">
    <source>
        <dbReference type="EMBL" id="NNG66412.1"/>
    </source>
</evidence>
<dbReference type="EMBL" id="JABEQB010000008">
    <property type="protein sequence ID" value="NNG66412.1"/>
    <property type="molecule type" value="Genomic_DNA"/>
</dbReference>
<reference evidence="1 2" key="1">
    <citation type="submission" date="2020-04" db="EMBL/GenBank/DDBJ databases">
        <title>Draft genome sequence of Caldanaerobacter sunterraneus. strain 1523vc isolated from Griffin hot spring, Kamchatka, Russia.</title>
        <authorList>
            <person name="Toshchakov S.V."/>
            <person name="Podosokorskaya O.A."/>
            <person name="Kublanov I.V."/>
            <person name="Korzhenkov A."/>
            <person name="Patrushev M.V."/>
        </authorList>
    </citation>
    <scope>NUCLEOTIDE SEQUENCE [LARGE SCALE GENOMIC DNA]</scope>
    <source>
        <strain evidence="1 2">1523vc</strain>
    </source>
</reference>
<gene>
    <name evidence="1" type="ORF">HKI81_04055</name>
</gene>
<comment type="caution">
    <text evidence="1">The sequence shown here is derived from an EMBL/GenBank/DDBJ whole genome shotgun (WGS) entry which is preliminary data.</text>
</comment>
<name>A0A7Y2L713_9THEO</name>
<accession>A0A7Y2L713</accession>